<dbReference type="CDD" id="cd08060">
    <property type="entry name" value="MPN_UPF0172"/>
    <property type="match status" value="1"/>
</dbReference>
<dbReference type="Pfam" id="PF03665">
    <property type="entry name" value="UPF0172"/>
    <property type="match status" value="1"/>
</dbReference>
<reference evidence="3 4" key="1">
    <citation type="submission" date="2020-08" db="EMBL/GenBank/DDBJ databases">
        <title>Aphidius gifuensis genome sequencing and assembly.</title>
        <authorList>
            <person name="Du Z."/>
        </authorList>
    </citation>
    <scope>NUCLEOTIDE SEQUENCE [LARGE SCALE GENOMIC DNA]</scope>
    <source>
        <strain evidence="3">YNYX2018</strain>
        <tissue evidence="3">Adults</tissue>
    </source>
</reference>
<dbReference type="OrthoDB" id="194468at2759"/>
<organism evidence="3 4">
    <name type="scientific">Aphidius gifuensis</name>
    <name type="common">Parasitoid wasp</name>
    <dbReference type="NCBI Taxonomy" id="684658"/>
    <lineage>
        <taxon>Eukaryota</taxon>
        <taxon>Metazoa</taxon>
        <taxon>Ecdysozoa</taxon>
        <taxon>Arthropoda</taxon>
        <taxon>Hexapoda</taxon>
        <taxon>Insecta</taxon>
        <taxon>Pterygota</taxon>
        <taxon>Neoptera</taxon>
        <taxon>Endopterygota</taxon>
        <taxon>Hymenoptera</taxon>
        <taxon>Apocrita</taxon>
        <taxon>Ichneumonoidea</taxon>
        <taxon>Braconidae</taxon>
        <taxon>Aphidiinae</taxon>
        <taxon>Aphidius</taxon>
    </lineage>
</organism>
<dbReference type="PROSITE" id="PS50249">
    <property type="entry name" value="MPN"/>
    <property type="match status" value="1"/>
</dbReference>
<gene>
    <name evidence="3" type="ORF">HCN44_008241</name>
</gene>
<protein>
    <recommendedName>
        <fullName evidence="2">MPN domain-containing protein</fullName>
    </recommendedName>
</protein>
<dbReference type="EMBL" id="JACMRX010000005">
    <property type="protein sequence ID" value="KAF7989567.1"/>
    <property type="molecule type" value="Genomic_DNA"/>
</dbReference>
<dbReference type="InterPro" id="IPR037518">
    <property type="entry name" value="MPN"/>
</dbReference>
<dbReference type="GO" id="GO:0072546">
    <property type="term" value="C:EMC complex"/>
    <property type="evidence" value="ECO:0007669"/>
    <property type="project" value="InterPro"/>
</dbReference>
<feature type="domain" description="MPN" evidence="2">
    <location>
        <begin position="4"/>
        <end position="139"/>
    </location>
</feature>
<dbReference type="AlphaFoldDB" id="A0A835CMS9"/>
<accession>A0A835CMS9</accession>
<evidence type="ECO:0000313" key="4">
    <source>
        <dbReference type="Proteomes" id="UP000639338"/>
    </source>
</evidence>
<comment type="similarity">
    <text evidence="1">Belongs to the EMC8/EMC9 family.</text>
</comment>
<evidence type="ECO:0000259" key="2">
    <source>
        <dbReference type="PROSITE" id="PS50249"/>
    </source>
</evidence>
<dbReference type="PANTHER" id="PTHR12941">
    <property type="entry name" value="ER MEMBRANE PROTEIN COMPLEX"/>
    <property type="match status" value="1"/>
</dbReference>
<comment type="caution">
    <text evidence="3">The sequence shown here is derived from an EMBL/GenBank/DDBJ whole genome shotgun (WGS) entry which is preliminary data.</text>
</comment>
<dbReference type="Proteomes" id="UP000639338">
    <property type="component" value="Unassembled WGS sequence"/>
</dbReference>
<sequence length="205" mass="23142">MAKISITPKAYCKIILHAAKYPHCSINGLLLSKKNKNDTKTSDLIIEDAIPLFHQCLHVSPMAEVALGLVDQYARENEMIIAGYYLANEIINDVSADKPAHRIADKIAENFSNAVLAVIDNREFTQNMNTNVLKISQFIDGKWKAKDKTDISYFDEDALTEAVGVLIKDEKYQQLIDFDNHFDNISLDWKNSELNVIIKEAVISQ</sequence>
<proteinExistence type="inferred from homology"/>
<dbReference type="InterPro" id="IPR005366">
    <property type="entry name" value="EMC8/9"/>
</dbReference>
<name>A0A835CMS9_APHGI</name>
<evidence type="ECO:0000256" key="1">
    <source>
        <dbReference type="ARBA" id="ARBA00007461"/>
    </source>
</evidence>
<keyword evidence="4" id="KW-1185">Reference proteome</keyword>
<evidence type="ECO:0000313" key="3">
    <source>
        <dbReference type="EMBL" id="KAF7989567.1"/>
    </source>
</evidence>
<dbReference type="PANTHER" id="PTHR12941:SF10">
    <property type="entry name" value="ER MEMBRANE PROTEIN COMPLEX SUBUNIT 8_9 HOMOLOG"/>
    <property type="match status" value="1"/>
</dbReference>